<dbReference type="GO" id="GO:0005758">
    <property type="term" value="C:mitochondrial intermembrane space"/>
    <property type="evidence" value="ECO:0007669"/>
    <property type="project" value="TreeGrafter"/>
</dbReference>
<proteinExistence type="inferred from homology"/>
<dbReference type="GO" id="GO:0006518">
    <property type="term" value="P:peptide metabolic process"/>
    <property type="evidence" value="ECO:0007669"/>
    <property type="project" value="TreeGrafter"/>
</dbReference>
<dbReference type="PANTHER" id="PTHR11804">
    <property type="entry name" value="PROTEASE M3 THIMET OLIGOPEPTIDASE-RELATED"/>
    <property type="match status" value="1"/>
</dbReference>
<dbReference type="Gene3D" id="1.20.1050.40">
    <property type="entry name" value="Endopeptidase. Chain P, domain 1"/>
    <property type="match status" value="1"/>
</dbReference>
<evidence type="ECO:0000256" key="3">
    <source>
        <dbReference type="ARBA" id="ARBA00022723"/>
    </source>
</evidence>
<dbReference type="InterPro" id="IPR024080">
    <property type="entry name" value="Neurolysin/TOP_N"/>
</dbReference>
<protein>
    <recommendedName>
        <fullName evidence="8">Peptidase M3A/M3B catalytic domain-containing protein</fullName>
    </recommendedName>
</protein>
<dbReference type="GO" id="GO:0006508">
    <property type="term" value="P:proteolysis"/>
    <property type="evidence" value="ECO:0007669"/>
    <property type="project" value="UniProtKB-KW"/>
</dbReference>
<dbReference type="SUPFAM" id="SSF55486">
    <property type="entry name" value="Metalloproteases ('zincins'), catalytic domain"/>
    <property type="match status" value="1"/>
</dbReference>
<comment type="cofactor">
    <cofactor evidence="7">
        <name>Zn(2+)</name>
        <dbReference type="ChEBI" id="CHEBI:29105"/>
    </cofactor>
    <text evidence="7">Binds 1 zinc ion.</text>
</comment>
<dbReference type="GO" id="GO:0046872">
    <property type="term" value="F:metal ion binding"/>
    <property type="evidence" value="ECO:0007669"/>
    <property type="project" value="UniProtKB-UniRule"/>
</dbReference>
<dbReference type="InterPro" id="IPR024077">
    <property type="entry name" value="Neurolysin/TOP_dom2"/>
</dbReference>
<evidence type="ECO:0000256" key="5">
    <source>
        <dbReference type="ARBA" id="ARBA00022833"/>
    </source>
</evidence>
<organism evidence="9 10">
    <name type="scientific">Neoarthrinium moseri</name>
    <dbReference type="NCBI Taxonomy" id="1658444"/>
    <lineage>
        <taxon>Eukaryota</taxon>
        <taxon>Fungi</taxon>
        <taxon>Dikarya</taxon>
        <taxon>Ascomycota</taxon>
        <taxon>Pezizomycotina</taxon>
        <taxon>Sordariomycetes</taxon>
        <taxon>Xylariomycetidae</taxon>
        <taxon>Amphisphaeriales</taxon>
        <taxon>Apiosporaceae</taxon>
        <taxon>Neoarthrinium</taxon>
    </lineage>
</organism>
<evidence type="ECO:0000256" key="1">
    <source>
        <dbReference type="ARBA" id="ARBA00006040"/>
    </source>
</evidence>
<dbReference type="Gene3D" id="3.40.390.10">
    <property type="entry name" value="Collagenase (Catalytic Domain)"/>
    <property type="match status" value="1"/>
</dbReference>
<dbReference type="GO" id="GO:0004222">
    <property type="term" value="F:metalloendopeptidase activity"/>
    <property type="evidence" value="ECO:0007669"/>
    <property type="project" value="InterPro"/>
</dbReference>
<keyword evidence="4 7" id="KW-0378">Hydrolase</keyword>
<feature type="domain" description="Peptidase M3A/M3B catalytic" evidence="8">
    <location>
        <begin position="222"/>
        <end position="701"/>
    </location>
</feature>
<dbReference type="CDD" id="cd06455">
    <property type="entry name" value="M3A_TOP"/>
    <property type="match status" value="1"/>
</dbReference>
<dbReference type="PANTHER" id="PTHR11804:SF84">
    <property type="entry name" value="SACCHAROLYSIN"/>
    <property type="match status" value="1"/>
</dbReference>
<keyword evidence="10" id="KW-1185">Reference proteome</keyword>
<dbReference type="FunFam" id="3.40.390.10:FF:000074">
    <property type="entry name" value="Metalloprotease"/>
    <property type="match status" value="1"/>
</dbReference>
<dbReference type="AlphaFoldDB" id="A0A9P9WLD8"/>
<keyword evidence="3 7" id="KW-0479">Metal-binding</keyword>
<evidence type="ECO:0000313" key="10">
    <source>
        <dbReference type="Proteomes" id="UP000829685"/>
    </source>
</evidence>
<reference evidence="9" key="1">
    <citation type="submission" date="2021-03" db="EMBL/GenBank/DDBJ databases">
        <title>Revisited historic fungal species revealed as producer of novel bioactive compounds through whole genome sequencing and comparative genomics.</title>
        <authorList>
            <person name="Vignolle G.A."/>
            <person name="Hochenegger N."/>
            <person name="Mach R.L."/>
            <person name="Mach-Aigner A.R."/>
            <person name="Javad Rahimi M."/>
            <person name="Salim K.A."/>
            <person name="Chan C.M."/>
            <person name="Lim L.B.L."/>
            <person name="Cai F."/>
            <person name="Druzhinina I.S."/>
            <person name="U'Ren J.M."/>
            <person name="Derntl C."/>
        </authorList>
    </citation>
    <scope>NUCLEOTIDE SEQUENCE</scope>
    <source>
        <strain evidence="9">TUCIM 5799</strain>
    </source>
</reference>
<evidence type="ECO:0000256" key="7">
    <source>
        <dbReference type="RuleBase" id="RU003435"/>
    </source>
</evidence>
<dbReference type="InterPro" id="IPR001567">
    <property type="entry name" value="Pept_M3A_M3B_dom"/>
</dbReference>
<keyword evidence="5 7" id="KW-0862">Zinc</keyword>
<dbReference type="EMBL" id="JAFIMR010000016">
    <property type="protein sequence ID" value="KAI1868997.1"/>
    <property type="molecule type" value="Genomic_DNA"/>
</dbReference>
<evidence type="ECO:0000256" key="2">
    <source>
        <dbReference type="ARBA" id="ARBA00022670"/>
    </source>
</evidence>
<evidence type="ECO:0000313" key="9">
    <source>
        <dbReference type="EMBL" id="KAI1868997.1"/>
    </source>
</evidence>
<keyword evidence="2 7" id="KW-0645">Protease</keyword>
<sequence length="707" mass="79842">MEPPRPVQAPPFLSYTPASLSAATKRLIAAASNVWDQVALIPPSEATFATAIQPIITEENERLTELRILQFFSSSSTSKELRDASKEAGIRFSQDAIERHSRDDVFTVIDAVSKRPDVKYLPLESRVYIEKLKKEFLANGAGLRGNPEARTRLKEANIRLVALVKQYSANLNGESGGLWLSPDELNGLSPAILERFKTKNEDGKLWVTFKTPDKVAVESHVQSMAVRRKYLDAWEGRVADANGPLLDEILRLRRETAQLLGYRNFADSKSNDRMMSTKDATDFLAVISDPLLEVGKRDVEKLSELKKVHLKELSPTNEDDGPSSASTIFRWDSRYYMNMMMAKGLKLDSEKVSEYFPFQAVLAKLFDIFSLLFGIRVDILDPASEGITTWHENVMVMSVWDSSKGDKDGEFMGYVYIDPYPREGKYGHVGQYGLQPGFLRLDGTRHYPVSCLMLNYAPPTASRPSLLHFRDVVQVFHEMGHSMHWLACRSMYARFHQNTARDFVELPSKMLEHLFYDRNIIRAVSCHYETAAKIPEALIDALVTTRYVNASLGKLSDLVFASFDMAVHTDWQPSEAEPNPSVLLDKIRREKSPLKGPEDLELEDGVIQSATRLRFLNGYAASYYSYLLSDAFSTDLFQAKFQPLLTSDKCEDWSEIINASLRAEGRRYRHAILEPGSSTGSELELIKKYLGRDPDPNTLVDILAKDS</sequence>
<evidence type="ECO:0000259" key="8">
    <source>
        <dbReference type="Pfam" id="PF01432"/>
    </source>
</evidence>
<dbReference type="InterPro" id="IPR045090">
    <property type="entry name" value="Pept_M3A_M3B"/>
</dbReference>
<dbReference type="InterPro" id="IPR024079">
    <property type="entry name" value="MetalloPept_cat_dom_sf"/>
</dbReference>
<dbReference type="Pfam" id="PF01432">
    <property type="entry name" value="Peptidase_M3"/>
    <property type="match status" value="1"/>
</dbReference>
<dbReference type="Proteomes" id="UP000829685">
    <property type="component" value="Unassembled WGS sequence"/>
</dbReference>
<evidence type="ECO:0000256" key="4">
    <source>
        <dbReference type="ARBA" id="ARBA00022801"/>
    </source>
</evidence>
<comment type="caution">
    <text evidence="9">The sequence shown here is derived from an EMBL/GenBank/DDBJ whole genome shotgun (WGS) entry which is preliminary data.</text>
</comment>
<evidence type="ECO:0000256" key="6">
    <source>
        <dbReference type="ARBA" id="ARBA00023049"/>
    </source>
</evidence>
<gene>
    <name evidence="9" type="ORF">JX265_006976</name>
</gene>
<keyword evidence="6 7" id="KW-0482">Metalloprotease</keyword>
<comment type="similarity">
    <text evidence="1 7">Belongs to the peptidase M3 family.</text>
</comment>
<dbReference type="Gene3D" id="1.10.1370.10">
    <property type="entry name" value="Neurolysin, domain 3"/>
    <property type="match status" value="1"/>
</dbReference>
<accession>A0A9P9WLD8</accession>
<name>A0A9P9WLD8_9PEZI</name>